<dbReference type="eggNOG" id="COG0284">
    <property type="taxonomic scope" value="Bacteria"/>
</dbReference>
<feature type="binding site" evidence="6 8">
    <location>
        <position position="121"/>
    </location>
    <ligand>
        <name>substrate</name>
    </ligand>
</feature>
<evidence type="ECO:0000256" key="3">
    <source>
        <dbReference type="ARBA" id="ARBA00022793"/>
    </source>
</evidence>
<evidence type="ECO:0000256" key="7">
    <source>
        <dbReference type="PIRSR" id="PIRSR614732-1"/>
    </source>
</evidence>
<evidence type="ECO:0000259" key="9">
    <source>
        <dbReference type="SMART" id="SM00934"/>
    </source>
</evidence>
<keyword evidence="5 6" id="KW-0456">Lyase</keyword>
<keyword evidence="4 6" id="KW-0665">Pyrimidine biosynthesis</keyword>
<dbReference type="InterPro" id="IPR011060">
    <property type="entry name" value="RibuloseP-bd_barrel"/>
</dbReference>
<gene>
    <name evidence="6" type="primary">pyrF</name>
    <name evidence="10" type="ordered locus">Bresu_0509</name>
</gene>
<dbReference type="NCBIfam" id="NF001273">
    <property type="entry name" value="PRK00230.1"/>
    <property type="match status" value="1"/>
</dbReference>
<comment type="similarity">
    <text evidence="6">Belongs to the OMP decarboxylase family. Type 1 subfamily.</text>
</comment>
<evidence type="ECO:0000313" key="11">
    <source>
        <dbReference type="Proteomes" id="UP000002696"/>
    </source>
</evidence>
<evidence type="ECO:0000256" key="6">
    <source>
        <dbReference type="HAMAP-Rule" id="MF_01200"/>
    </source>
</evidence>
<feature type="active site" description="For OMPdecase activity" evidence="7">
    <location>
        <position position="71"/>
    </location>
</feature>
<feature type="domain" description="Orotidine 5'-phosphate decarboxylase" evidence="9">
    <location>
        <begin position="10"/>
        <end position="231"/>
    </location>
</feature>
<dbReference type="InterPro" id="IPR013785">
    <property type="entry name" value="Aldolase_TIM"/>
</dbReference>
<comment type="catalytic activity">
    <reaction evidence="6">
        <text>orotidine 5'-phosphate + H(+) = UMP + CO2</text>
        <dbReference type="Rhea" id="RHEA:11596"/>
        <dbReference type="ChEBI" id="CHEBI:15378"/>
        <dbReference type="ChEBI" id="CHEBI:16526"/>
        <dbReference type="ChEBI" id="CHEBI:57538"/>
        <dbReference type="ChEBI" id="CHEBI:57865"/>
        <dbReference type="EC" id="4.1.1.23"/>
    </reaction>
</comment>
<dbReference type="AlphaFoldDB" id="D9QKJ8"/>
<organism evidence="10 11">
    <name type="scientific">Brevundimonas subvibrioides (strain ATCC 15264 / DSM 4735 / LMG 14903 / NBRC 16000 / CB 81)</name>
    <name type="common">Caulobacter subvibrioides</name>
    <dbReference type="NCBI Taxonomy" id="633149"/>
    <lineage>
        <taxon>Bacteria</taxon>
        <taxon>Pseudomonadati</taxon>
        <taxon>Pseudomonadota</taxon>
        <taxon>Alphaproteobacteria</taxon>
        <taxon>Caulobacterales</taxon>
        <taxon>Caulobacteraceae</taxon>
        <taxon>Brevundimonas</taxon>
    </lineage>
</organism>
<dbReference type="BioCyc" id="BSUB633149:G1GM8-507-MONOMER"/>
<dbReference type="OrthoDB" id="9806203at2"/>
<dbReference type="InterPro" id="IPR001754">
    <property type="entry name" value="OMPdeCOase_dom"/>
</dbReference>
<comment type="caution">
    <text evidence="6">Lacks conserved residue(s) required for the propagation of feature annotation.</text>
</comment>
<dbReference type="KEGG" id="bsb:Bresu_0509"/>
<comment type="pathway">
    <text evidence="2 6">Pyrimidine metabolism; UMP biosynthesis via de novo pathway; UMP from orotate: step 2/2.</text>
</comment>
<dbReference type="FunCoup" id="D9QKJ8">
    <property type="interactions" value="364"/>
</dbReference>
<dbReference type="InterPro" id="IPR014732">
    <property type="entry name" value="OMPdecase"/>
</dbReference>
<feature type="binding site" evidence="8">
    <location>
        <position position="215"/>
    </location>
    <ligand>
        <name>substrate</name>
    </ligand>
</feature>
<evidence type="ECO:0000313" key="10">
    <source>
        <dbReference type="EMBL" id="ADK99823.1"/>
    </source>
</evidence>
<feature type="active site" description="For OMPdecase activity" evidence="7">
    <location>
        <position position="68"/>
    </location>
</feature>
<dbReference type="PANTHER" id="PTHR32119">
    <property type="entry name" value="OROTIDINE 5'-PHOSPHATE DECARBOXYLASE"/>
    <property type="match status" value="1"/>
</dbReference>
<feature type="binding site" evidence="6 8">
    <location>
        <position position="38"/>
    </location>
    <ligand>
        <name>substrate</name>
    </ligand>
</feature>
<dbReference type="Pfam" id="PF00215">
    <property type="entry name" value="OMPdecase"/>
    <property type="match status" value="1"/>
</dbReference>
<feature type="binding site" evidence="6 8">
    <location>
        <position position="16"/>
    </location>
    <ligand>
        <name>substrate</name>
    </ligand>
</feature>
<comment type="subunit">
    <text evidence="6">Homodimer.</text>
</comment>
<dbReference type="EC" id="4.1.1.23" evidence="6"/>
<dbReference type="Proteomes" id="UP000002696">
    <property type="component" value="Chromosome"/>
</dbReference>
<dbReference type="InterPro" id="IPR047596">
    <property type="entry name" value="OMPdecase_bac"/>
</dbReference>
<dbReference type="GO" id="GO:0044205">
    <property type="term" value="P:'de novo' UMP biosynthetic process"/>
    <property type="evidence" value="ECO:0007669"/>
    <property type="project" value="UniProtKB-UniRule"/>
</dbReference>
<comment type="function">
    <text evidence="1 6">Catalyzes the decarboxylation of orotidine 5'-monophosphate (OMP) to uridine 5'-monophosphate (UMP).</text>
</comment>
<keyword evidence="3 6" id="KW-0210">Decarboxylase</keyword>
<reference evidence="11" key="1">
    <citation type="journal article" date="2011" name="J. Bacteriol.">
        <title>Genome sequences of eight morphologically diverse alphaproteobacteria.</title>
        <authorList>
            <consortium name="US DOE Joint Genome Institute"/>
            <person name="Brown P.J."/>
            <person name="Kysela D.T."/>
            <person name="Buechlein A."/>
            <person name="Hemmerich C."/>
            <person name="Brun Y.V."/>
        </authorList>
    </citation>
    <scope>NUCLEOTIDE SEQUENCE [LARGE SCALE GENOMIC DNA]</scope>
    <source>
        <strain evidence="11">ATCC 15264 / DSM 4735 / LMG 14903 / NBRC 16000 / CB 81</strain>
    </source>
</reference>
<dbReference type="SMART" id="SM00934">
    <property type="entry name" value="OMPdecase"/>
    <property type="match status" value="1"/>
</dbReference>
<name>D9QKJ8_BRESC</name>
<evidence type="ECO:0000256" key="1">
    <source>
        <dbReference type="ARBA" id="ARBA00002356"/>
    </source>
</evidence>
<dbReference type="EMBL" id="CP002102">
    <property type="protein sequence ID" value="ADK99823.1"/>
    <property type="molecule type" value="Genomic_DNA"/>
</dbReference>
<dbReference type="PANTHER" id="PTHR32119:SF2">
    <property type="entry name" value="OROTIDINE 5'-PHOSPHATE DECARBOXYLASE"/>
    <property type="match status" value="1"/>
</dbReference>
<dbReference type="SUPFAM" id="SSF51366">
    <property type="entry name" value="Ribulose-phoshate binding barrel"/>
    <property type="match status" value="1"/>
</dbReference>
<dbReference type="UniPathway" id="UPA00070">
    <property type="reaction ID" value="UER00120"/>
</dbReference>
<feature type="active site" description="Proton donor" evidence="6">
    <location>
        <position position="68"/>
    </location>
</feature>
<feature type="binding site" evidence="6">
    <location>
        <begin position="66"/>
        <end position="75"/>
    </location>
    <ligand>
        <name>substrate</name>
    </ligand>
</feature>
<feature type="binding site" evidence="6 8">
    <location>
        <position position="216"/>
    </location>
    <ligand>
        <name>substrate</name>
    </ligand>
</feature>
<dbReference type="HOGENOM" id="CLU_067069_1_0_5"/>
<proteinExistence type="inferred from homology"/>
<dbReference type="Gene3D" id="3.20.20.70">
    <property type="entry name" value="Aldolase class I"/>
    <property type="match status" value="1"/>
</dbReference>
<dbReference type="STRING" id="633149.Bresu_0509"/>
<evidence type="ECO:0000256" key="5">
    <source>
        <dbReference type="ARBA" id="ARBA00023239"/>
    </source>
</evidence>
<feature type="active site" description="For OMPdecase activity" evidence="7">
    <location>
        <position position="66"/>
    </location>
</feature>
<evidence type="ECO:0000256" key="8">
    <source>
        <dbReference type="PIRSR" id="PIRSR614732-2"/>
    </source>
</evidence>
<feature type="binding site" evidence="6 8">
    <location>
        <position position="195"/>
    </location>
    <ligand>
        <name>substrate</name>
    </ligand>
</feature>
<dbReference type="GO" id="GO:0005829">
    <property type="term" value="C:cytosol"/>
    <property type="evidence" value="ECO:0007669"/>
    <property type="project" value="TreeGrafter"/>
</dbReference>
<dbReference type="GO" id="GO:0004590">
    <property type="term" value="F:orotidine-5'-phosphate decarboxylase activity"/>
    <property type="evidence" value="ECO:0007669"/>
    <property type="project" value="UniProtKB-UniRule"/>
</dbReference>
<feature type="binding site" evidence="6 8">
    <location>
        <position position="186"/>
    </location>
    <ligand>
        <name>substrate</name>
    </ligand>
</feature>
<protein>
    <recommendedName>
        <fullName evidence="6">Orotidine 5'-phosphate decarboxylase</fullName>
        <ecNumber evidence="6">4.1.1.23</ecNumber>
    </recommendedName>
    <alternativeName>
        <fullName evidence="6">OMP decarboxylase</fullName>
        <shortName evidence="6">OMPDCase</shortName>
        <shortName evidence="6">OMPdecase</shortName>
    </alternativeName>
</protein>
<evidence type="ECO:0000256" key="2">
    <source>
        <dbReference type="ARBA" id="ARBA00004861"/>
    </source>
</evidence>
<dbReference type="InParanoid" id="D9QKJ8"/>
<dbReference type="RefSeq" id="WP_013267927.1">
    <property type="nucleotide sequence ID" value="NC_014375.1"/>
</dbReference>
<evidence type="ECO:0000256" key="4">
    <source>
        <dbReference type="ARBA" id="ARBA00022975"/>
    </source>
</evidence>
<dbReference type="NCBIfam" id="TIGR01740">
    <property type="entry name" value="pyrF"/>
    <property type="match status" value="1"/>
</dbReference>
<accession>D9QKJ8</accession>
<dbReference type="HAMAP" id="MF_01200_B">
    <property type="entry name" value="OMPdecase_type1_B"/>
    <property type="match status" value="1"/>
</dbReference>
<dbReference type="GO" id="GO:0006207">
    <property type="term" value="P:'de novo' pyrimidine nucleobase biosynthetic process"/>
    <property type="evidence" value="ECO:0007669"/>
    <property type="project" value="InterPro"/>
</dbReference>
<dbReference type="CDD" id="cd04725">
    <property type="entry name" value="OMP_decarboxylase_like"/>
    <property type="match status" value="1"/>
</dbReference>
<sequence>MTSPVLSDPRLIVGLDLPSVEAARTLVDRLGAGVSFYKVGLTLLARPGGVAFAHELQATGKSVFQDWKLHDIGAQVEGAARSVAEGGCDLLTVHAEPQVMRAAVKGRGGLATRILAVTVMTSLSDQDLAEIGYSARAADLVETRVRQALDCGVDGVVSSPLEAGRVREIATEAGRPDFLIVTPGVRPAGAEVGDQQRVATPAAALAAGATHLVVARPVIAASDPVAAAAAIVAEMAGAARSLIG</sequence>
<keyword evidence="11" id="KW-1185">Reference proteome</keyword>